<comment type="caution">
    <text evidence="3">The sequence shown here is derived from an EMBL/GenBank/DDBJ whole genome shotgun (WGS) entry which is preliminary data.</text>
</comment>
<dbReference type="EMBL" id="JSZA02000006">
    <property type="protein sequence ID" value="KHD10496.1"/>
    <property type="molecule type" value="Genomic_DNA"/>
</dbReference>
<dbReference type="PANTHER" id="PTHR45947:SF3">
    <property type="entry name" value="SULFOQUINOVOSYL TRANSFERASE SQD2"/>
    <property type="match status" value="1"/>
</dbReference>
<dbReference type="InterPro" id="IPR050194">
    <property type="entry name" value="Glycosyltransferase_grp1"/>
</dbReference>
<accession>A0A0A6S2Y7</accession>
<dbReference type="SUPFAM" id="SSF53756">
    <property type="entry name" value="UDP-Glycosyltransferase/glycogen phosphorylase"/>
    <property type="match status" value="1"/>
</dbReference>
<protein>
    <recommendedName>
        <fullName evidence="5">Glycosyl transferase family 1</fullName>
    </recommendedName>
</protein>
<dbReference type="PANTHER" id="PTHR45947">
    <property type="entry name" value="SULFOQUINOVOSYL TRANSFERASE SQD2"/>
    <property type="match status" value="1"/>
</dbReference>
<organism evidence="3 4">
    <name type="scientific">Candidatus Thiomargarita nelsonii</name>
    <dbReference type="NCBI Taxonomy" id="1003181"/>
    <lineage>
        <taxon>Bacteria</taxon>
        <taxon>Pseudomonadati</taxon>
        <taxon>Pseudomonadota</taxon>
        <taxon>Gammaproteobacteria</taxon>
        <taxon>Thiotrichales</taxon>
        <taxon>Thiotrichaceae</taxon>
        <taxon>Thiomargarita</taxon>
    </lineage>
</organism>
<evidence type="ECO:0000313" key="3">
    <source>
        <dbReference type="EMBL" id="KHD10496.1"/>
    </source>
</evidence>
<name>A0A0A6S2Y7_9GAMM</name>
<dbReference type="AlphaFoldDB" id="A0A0A6S2Y7"/>
<gene>
    <name evidence="3" type="ORF">PN36_02435</name>
</gene>
<dbReference type="GO" id="GO:0016758">
    <property type="term" value="F:hexosyltransferase activity"/>
    <property type="evidence" value="ECO:0007669"/>
    <property type="project" value="TreeGrafter"/>
</dbReference>
<evidence type="ECO:0008006" key="5">
    <source>
        <dbReference type="Google" id="ProtNLM"/>
    </source>
</evidence>
<evidence type="ECO:0000259" key="2">
    <source>
        <dbReference type="Pfam" id="PF13579"/>
    </source>
</evidence>
<reference evidence="3 4" key="1">
    <citation type="journal article" date="2016" name="Front. Microbiol.">
        <title>Single-Cell (Meta-)Genomics of a Dimorphic Candidatus Thiomargarita nelsonii Reveals Genomic Plasticity.</title>
        <authorList>
            <person name="Flood B.E."/>
            <person name="Fliss P."/>
            <person name="Jones D.S."/>
            <person name="Dick G.J."/>
            <person name="Jain S."/>
            <person name="Kaster A.K."/>
            <person name="Winkel M."/>
            <person name="Mussmann M."/>
            <person name="Bailey J."/>
        </authorList>
    </citation>
    <scope>NUCLEOTIDE SEQUENCE [LARGE SCALE GENOMIC DNA]</scope>
    <source>
        <strain evidence="3">Hydrate Ridge</strain>
    </source>
</reference>
<keyword evidence="4" id="KW-1185">Reference proteome</keyword>
<sequence length="392" mass="43793">MKLGILTSSVSRNAGGLYNSVRQLALQLHHSPKIDIQVFGLADEYTSKDLSKWGEMPVQAFNISGPLSLGYAPRLRQALYDADLDLYHAHGIWTYPSLAGLQWAKQTKKPYLISPRGMLDAWALQNSPWKKRLISRLYENAHLHAATCLHALCESEARSIRAYGLQNPICVIPNGVFLPPESKPVATQWEVPDDAKVLLYLGRLHPKKGLLNLLYAWDMVLNHDWYLVIAGWDQNGHENELKMLCRKLGIQDRVIFAGPQFNTDKHASYSRANAFILPSFSEGLPMVILEAWSYGLPVLMTPHCNLPEGFKVGAAIQVEANQESIAQGLDALFSMSDNERQTLGLCGRKLVAEQFTWPKIAAEMHSVYEWILGGGSPPSSVRATIKDCPYMI</sequence>
<evidence type="ECO:0000259" key="1">
    <source>
        <dbReference type="Pfam" id="PF00534"/>
    </source>
</evidence>
<proteinExistence type="predicted"/>
<dbReference type="InterPro" id="IPR001296">
    <property type="entry name" value="Glyco_trans_1"/>
</dbReference>
<dbReference type="Proteomes" id="UP000030428">
    <property type="component" value="Unassembled WGS sequence"/>
</dbReference>
<dbReference type="Pfam" id="PF13579">
    <property type="entry name" value="Glyco_trans_4_4"/>
    <property type="match status" value="1"/>
</dbReference>
<evidence type="ECO:0000313" key="4">
    <source>
        <dbReference type="Proteomes" id="UP000030428"/>
    </source>
</evidence>
<feature type="domain" description="Glycosyl transferase family 1" evidence="1">
    <location>
        <begin position="188"/>
        <end position="341"/>
    </location>
</feature>
<dbReference type="Pfam" id="PF00534">
    <property type="entry name" value="Glycos_transf_1"/>
    <property type="match status" value="1"/>
</dbReference>
<dbReference type="Gene3D" id="3.40.50.2000">
    <property type="entry name" value="Glycogen Phosphorylase B"/>
    <property type="match status" value="2"/>
</dbReference>
<feature type="domain" description="Glycosyltransferase subfamily 4-like N-terminal" evidence="2">
    <location>
        <begin position="15"/>
        <end position="175"/>
    </location>
</feature>
<dbReference type="InterPro" id="IPR028098">
    <property type="entry name" value="Glyco_trans_4-like_N"/>
</dbReference>